<dbReference type="InterPro" id="IPR014756">
    <property type="entry name" value="Ig_E-set"/>
</dbReference>
<reference evidence="3" key="2">
    <citation type="submission" date="2025-08" db="UniProtKB">
        <authorList>
            <consortium name="Ensembl"/>
        </authorList>
    </citation>
    <scope>IDENTIFICATION</scope>
</reference>
<dbReference type="Ensembl" id="ENSLCAT00010061666.1">
    <property type="protein sequence ID" value="ENSLCAP00010060046.1"/>
    <property type="gene ID" value="ENSLCAG00010027947.1"/>
</dbReference>
<evidence type="ECO:0000313" key="3">
    <source>
        <dbReference type="Ensembl" id="ENSLCAP00010060046.1"/>
    </source>
</evidence>
<dbReference type="GO" id="GO:0007399">
    <property type="term" value="P:nervous system development"/>
    <property type="evidence" value="ECO:0007669"/>
    <property type="project" value="UniProtKB-ARBA"/>
</dbReference>
<evidence type="ECO:0000259" key="2">
    <source>
        <dbReference type="SMART" id="SM01017"/>
    </source>
</evidence>
<dbReference type="Proteomes" id="UP000314980">
    <property type="component" value="Unassembled WGS sequence"/>
</dbReference>
<gene>
    <name evidence="3" type="primary">LOC108878056</name>
</gene>
<dbReference type="PANTHER" id="PTHR11188">
    <property type="entry name" value="ARRESTIN DOMAIN CONTAINING PROTEIN"/>
    <property type="match status" value="1"/>
</dbReference>
<feature type="domain" description="Arrestin C-terminal-like" evidence="2">
    <location>
        <begin position="109"/>
        <end position="237"/>
    </location>
</feature>
<dbReference type="GeneTree" id="ENSGT00940000165930"/>
<dbReference type="InterPro" id="IPR011022">
    <property type="entry name" value="Arrestin_C-like"/>
</dbReference>
<keyword evidence="4" id="KW-1185">Reference proteome</keyword>
<organism evidence="3 4">
    <name type="scientific">Lates calcarifer</name>
    <name type="common">Barramundi</name>
    <name type="synonym">Holocentrus calcarifer</name>
    <dbReference type="NCBI Taxonomy" id="8187"/>
    <lineage>
        <taxon>Eukaryota</taxon>
        <taxon>Metazoa</taxon>
        <taxon>Chordata</taxon>
        <taxon>Craniata</taxon>
        <taxon>Vertebrata</taxon>
        <taxon>Euteleostomi</taxon>
        <taxon>Actinopterygii</taxon>
        <taxon>Neopterygii</taxon>
        <taxon>Teleostei</taxon>
        <taxon>Neoteleostei</taxon>
        <taxon>Acanthomorphata</taxon>
        <taxon>Carangaria</taxon>
        <taxon>Carangaria incertae sedis</taxon>
        <taxon>Centropomidae</taxon>
        <taxon>Lates</taxon>
    </lineage>
</organism>
<proteinExistence type="inferred from homology"/>
<reference evidence="3" key="3">
    <citation type="submission" date="2025-09" db="UniProtKB">
        <authorList>
            <consortium name="Ensembl"/>
        </authorList>
    </citation>
    <scope>IDENTIFICATION</scope>
</reference>
<reference evidence="4" key="1">
    <citation type="submission" date="2015-09" db="EMBL/GenBank/DDBJ databases">
        <authorList>
            <person name="Sai Rama Sridatta P."/>
        </authorList>
    </citation>
    <scope>NUCLEOTIDE SEQUENCE [LARGE SCALE GENOMIC DNA]</scope>
</reference>
<dbReference type="InterPro" id="IPR011021">
    <property type="entry name" value="Arrestin-like_N"/>
</dbReference>
<dbReference type="GO" id="GO:0005886">
    <property type="term" value="C:plasma membrane"/>
    <property type="evidence" value="ECO:0007669"/>
    <property type="project" value="TreeGrafter"/>
</dbReference>
<dbReference type="Pfam" id="PF00339">
    <property type="entry name" value="Arrestin_N"/>
    <property type="match status" value="1"/>
</dbReference>
<dbReference type="SUPFAM" id="SSF81296">
    <property type="entry name" value="E set domains"/>
    <property type="match status" value="2"/>
</dbReference>
<dbReference type="Gene3D" id="2.60.40.640">
    <property type="match status" value="1"/>
</dbReference>
<protein>
    <recommendedName>
        <fullName evidence="2">Arrestin C-terminal-like domain-containing protein</fullName>
    </recommendedName>
</protein>
<dbReference type="GO" id="GO:0005737">
    <property type="term" value="C:cytoplasm"/>
    <property type="evidence" value="ECO:0007669"/>
    <property type="project" value="TreeGrafter"/>
</dbReference>
<evidence type="ECO:0000256" key="1">
    <source>
        <dbReference type="ARBA" id="ARBA00005298"/>
    </source>
</evidence>
<accession>A0A4W6GAZ9</accession>
<dbReference type="PANTHER" id="PTHR11188:SF135">
    <property type="entry name" value="ARRESTIN DOMAIN CONTAINING 3-LIKE-RELATED"/>
    <property type="match status" value="1"/>
</dbReference>
<dbReference type="SMART" id="SM01017">
    <property type="entry name" value="Arrestin_C"/>
    <property type="match status" value="1"/>
</dbReference>
<dbReference type="InterPro" id="IPR014752">
    <property type="entry name" value="Arrestin-like_C"/>
</dbReference>
<comment type="similarity">
    <text evidence="1">Belongs to the arrestin family.</text>
</comment>
<name>A0A4W6GAZ9_LATCA</name>
<dbReference type="GO" id="GO:0015031">
    <property type="term" value="P:protein transport"/>
    <property type="evidence" value="ECO:0007669"/>
    <property type="project" value="TreeGrafter"/>
</dbReference>
<evidence type="ECO:0000313" key="4">
    <source>
        <dbReference type="Proteomes" id="UP000314980"/>
    </source>
</evidence>
<dbReference type="AlphaFoldDB" id="A0A4W6GAZ9"/>
<dbReference type="InterPro" id="IPR050357">
    <property type="entry name" value="Arrestin_domain-protein"/>
</dbReference>
<dbReference type="Pfam" id="PF02752">
    <property type="entry name" value="Arrestin_C"/>
    <property type="match status" value="1"/>
</dbReference>
<sequence length="339" mass="38174">MTIKTFSIEYDAINSKNTFTNGDTINGRIIIETSKEIRIQLLIFIAQGKARVCWSEHYGQYQHYVYWADEKYYDVKHHILREARQDVIGKGRHVFPFSFKIPDSVKVFGSGNISMDVHTTRMGYKQGEGLQVTLDVTNHSSRAVKPKFILYEKKSFFAQGRRKVCTNEILKEKAEAVASSSKETVTKVISIPRELPPSILNCSIIKLEYRLKIHLDIKYTSDPEIKLPIVILPEVPAVKQPPAPAGFGFEAFGSPNQPVWNTTPQQGPQPMDPPPPYGAYAMYPPNSHSDKDNIILFIPCIPFPCQNVLPVLPTMQLGRDRSVGDLCVLCCSSSCPQDL</sequence>